<sequence length="122" mass="12984">MIKIVVGGQIDKKEVAKLVEENVGDKAEVVVKSDLDAAMSLKNNEADYYFGACNTGGGGALAMAIAMIGRKNTATVSMPGNIMSDEEIAKEVQAGKRAFGFTAQHKEKVVPLIVSEILKKNQ</sequence>
<dbReference type="EMBL" id="FNYW01000021">
    <property type="protein sequence ID" value="SEI79968.1"/>
    <property type="molecule type" value="Genomic_DNA"/>
</dbReference>
<proteinExistence type="predicted"/>
<dbReference type="Pfam" id="PF10941">
    <property type="entry name" value="DUF2620"/>
    <property type="match status" value="1"/>
</dbReference>
<keyword evidence="2" id="KW-1185">Reference proteome</keyword>
<evidence type="ECO:0000313" key="1">
    <source>
        <dbReference type="EMBL" id="SEI79968.1"/>
    </source>
</evidence>
<protein>
    <recommendedName>
        <fullName evidence="3">DUF2620 domain-containing protein</fullName>
    </recommendedName>
</protein>
<dbReference type="AlphaFoldDB" id="A0A1H6TIT1"/>
<evidence type="ECO:0000313" key="2">
    <source>
        <dbReference type="Proteomes" id="UP000198564"/>
    </source>
</evidence>
<dbReference type="RefSeq" id="WP_091634887.1">
    <property type="nucleotide sequence ID" value="NZ_FNYW01000021.1"/>
</dbReference>
<evidence type="ECO:0008006" key="3">
    <source>
        <dbReference type="Google" id="ProtNLM"/>
    </source>
</evidence>
<reference evidence="2" key="1">
    <citation type="submission" date="2016-10" db="EMBL/GenBank/DDBJ databases">
        <authorList>
            <person name="Varghese N."/>
            <person name="Submissions S."/>
        </authorList>
    </citation>
    <scope>NUCLEOTIDE SEQUENCE [LARGE SCALE GENOMIC DNA]</scope>
    <source>
        <strain evidence="2">DSM 25751</strain>
    </source>
</reference>
<dbReference type="OrthoDB" id="5191605at2"/>
<dbReference type="InterPro" id="IPR021238">
    <property type="entry name" value="DUF2620"/>
</dbReference>
<gene>
    <name evidence="1" type="ORF">SAMN04488113_12113</name>
</gene>
<organism evidence="1 2">
    <name type="scientific">Alkalibacterium gilvum</name>
    <dbReference type="NCBI Taxonomy" id="1130080"/>
    <lineage>
        <taxon>Bacteria</taxon>
        <taxon>Bacillati</taxon>
        <taxon>Bacillota</taxon>
        <taxon>Bacilli</taxon>
        <taxon>Lactobacillales</taxon>
        <taxon>Carnobacteriaceae</taxon>
        <taxon>Alkalibacterium</taxon>
    </lineage>
</organism>
<name>A0A1H6TIT1_9LACT</name>
<dbReference type="Proteomes" id="UP000198564">
    <property type="component" value="Unassembled WGS sequence"/>
</dbReference>
<dbReference type="STRING" id="1130080.SAMN04488113_12113"/>
<accession>A0A1H6TIT1</accession>